<dbReference type="GO" id="GO:0004527">
    <property type="term" value="F:exonuclease activity"/>
    <property type="evidence" value="ECO:0007669"/>
    <property type="project" value="UniProtKB-KW"/>
</dbReference>
<gene>
    <name evidence="4" type="ORF">FHR94_003248</name>
</gene>
<organism evidence="4 5">
    <name type="scientific">Halomonas cerina</name>
    <dbReference type="NCBI Taxonomy" id="447424"/>
    <lineage>
        <taxon>Bacteria</taxon>
        <taxon>Pseudomonadati</taxon>
        <taxon>Pseudomonadota</taxon>
        <taxon>Gammaproteobacteria</taxon>
        <taxon>Oceanospirillales</taxon>
        <taxon>Halomonadaceae</taxon>
        <taxon>Halomonas</taxon>
    </lineage>
</organism>
<dbReference type="InterPro" id="IPR005135">
    <property type="entry name" value="Endo/exonuclease/phosphatase"/>
</dbReference>
<keyword evidence="2" id="KW-1133">Transmembrane helix</keyword>
<comment type="caution">
    <text evidence="4">The sequence shown here is derived from an EMBL/GenBank/DDBJ whole genome shotgun (WGS) entry which is preliminary data.</text>
</comment>
<dbReference type="Gene3D" id="3.60.10.10">
    <property type="entry name" value="Endonuclease/exonuclease/phosphatase"/>
    <property type="match status" value="1"/>
</dbReference>
<keyword evidence="4" id="KW-0255">Endonuclease</keyword>
<dbReference type="AlphaFoldDB" id="A0A839V952"/>
<reference evidence="4 5" key="1">
    <citation type="submission" date="2020-08" db="EMBL/GenBank/DDBJ databases">
        <title>Genomic Encyclopedia of Type Strains, Phase III (KMG-III): the genomes of soil and plant-associated and newly described type strains.</title>
        <authorList>
            <person name="Whitman W."/>
        </authorList>
    </citation>
    <scope>NUCLEOTIDE SEQUENCE [LARGE SCALE GENOMIC DNA]</scope>
    <source>
        <strain evidence="4 5">CECT 7282</strain>
    </source>
</reference>
<dbReference type="GO" id="GO:0006506">
    <property type="term" value="P:GPI anchor biosynthetic process"/>
    <property type="evidence" value="ECO:0007669"/>
    <property type="project" value="TreeGrafter"/>
</dbReference>
<feature type="domain" description="Endonuclease/exonuclease/phosphatase" evidence="3">
    <location>
        <begin position="127"/>
        <end position="331"/>
    </location>
</feature>
<dbReference type="RefSeq" id="WP_183327152.1">
    <property type="nucleotide sequence ID" value="NZ_JACHXP010000020.1"/>
</dbReference>
<keyword evidence="4" id="KW-0540">Nuclease</keyword>
<feature type="transmembrane region" description="Helical" evidence="2">
    <location>
        <begin position="12"/>
        <end position="31"/>
    </location>
</feature>
<proteinExistence type="predicted"/>
<dbReference type="Proteomes" id="UP000547614">
    <property type="component" value="Unassembled WGS sequence"/>
</dbReference>
<keyword evidence="4" id="KW-0378">Hydrolase</keyword>
<evidence type="ECO:0000313" key="4">
    <source>
        <dbReference type="EMBL" id="MBB3191972.1"/>
    </source>
</evidence>
<dbReference type="PANTHER" id="PTHR14859">
    <property type="entry name" value="CALCOFLUOR WHITE HYPERSENSITIVE PROTEIN PRECURSOR"/>
    <property type="match status" value="1"/>
</dbReference>
<dbReference type="PANTHER" id="PTHR14859:SF15">
    <property type="entry name" value="ENDONUCLEASE_EXONUCLEASE_PHOSPHATASE DOMAIN-CONTAINING PROTEIN"/>
    <property type="match status" value="1"/>
</dbReference>
<dbReference type="InterPro" id="IPR036691">
    <property type="entry name" value="Endo/exonu/phosph_ase_sf"/>
</dbReference>
<dbReference type="EMBL" id="JACHXP010000020">
    <property type="protein sequence ID" value="MBB3191972.1"/>
    <property type="molecule type" value="Genomic_DNA"/>
</dbReference>
<keyword evidence="4" id="KW-0269">Exonuclease</keyword>
<feature type="region of interest" description="Disordered" evidence="1">
    <location>
        <begin position="343"/>
        <end position="391"/>
    </location>
</feature>
<keyword evidence="2" id="KW-0472">Membrane</keyword>
<name>A0A839V952_9GAMM</name>
<evidence type="ECO:0000256" key="2">
    <source>
        <dbReference type="SAM" id="Phobius"/>
    </source>
</evidence>
<keyword evidence="2" id="KW-0812">Transmembrane</keyword>
<sequence length="391" mass="43907">MAAKLLLWTTRVLTLLMVVVSVLPMIPSGQWWARLWEFPRLQLAWALVVPLVLLAVHAWWNRPRPEHAAWVAVILATGAWQLSHILPFTPAWSTEVPAAEIQPGGARTTLKVLSANVTYTNDRYPEVLAMVRREDPDLLLLIEVDRAWAEGLAPLDQHYAHRVGEVRSEGLGIVLWSRFPLLEQEVKHLVSERRPSIFATVDVPGIGPVRYVGTHPVPPGLRDRIAHNDETTERRDSRVRDAELMLVARHIRRDSDNRWIVTGDFNDVAWSDSTRLFADLSDLKDPRRGRRLLSTYHAKRPLWRYPIDHLFVSDGFHLVDLSRVRVLGSDHFAVTATLAVARKDHAKPKASAEEQQQAREMVEEGAEDAAEHGVSSTQAGQGGPGSKGSPP</sequence>
<evidence type="ECO:0000313" key="5">
    <source>
        <dbReference type="Proteomes" id="UP000547614"/>
    </source>
</evidence>
<keyword evidence="5" id="KW-1185">Reference proteome</keyword>
<dbReference type="SUPFAM" id="SSF56219">
    <property type="entry name" value="DNase I-like"/>
    <property type="match status" value="1"/>
</dbReference>
<feature type="compositionally biased region" description="Basic and acidic residues" evidence="1">
    <location>
        <begin position="350"/>
        <end position="362"/>
    </location>
</feature>
<evidence type="ECO:0000259" key="3">
    <source>
        <dbReference type="Pfam" id="PF03372"/>
    </source>
</evidence>
<protein>
    <submittedName>
        <fullName evidence="4">Endonuclease/exonuclease/phosphatase (EEP) superfamily protein YafD</fullName>
    </submittedName>
</protein>
<feature type="transmembrane region" description="Helical" evidence="2">
    <location>
        <begin position="43"/>
        <end position="60"/>
    </location>
</feature>
<feature type="compositionally biased region" description="Gly residues" evidence="1">
    <location>
        <begin position="380"/>
        <end position="391"/>
    </location>
</feature>
<dbReference type="InterPro" id="IPR051916">
    <property type="entry name" value="GPI-anchor_lipid_remodeler"/>
</dbReference>
<dbReference type="GO" id="GO:0004519">
    <property type="term" value="F:endonuclease activity"/>
    <property type="evidence" value="ECO:0007669"/>
    <property type="project" value="UniProtKB-KW"/>
</dbReference>
<feature type="transmembrane region" description="Helical" evidence="2">
    <location>
        <begin position="67"/>
        <end position="86"/>
    </location>
</feature>
<evidence type="ECO:0000256" key="1">
    <source>
        <dbReference type="SAM" id="MobiDB-lite"/>
    </source>
</evidence>
<dbReference type="GO" id="GO:0016020">
    <property type="term" value="C:membrane"/>
    <property type="evidence" value="ECO:0007669"/>
    <property type="project" value="GOC"/>
</dbReference>
<dbReference type="Pfam" id="PF03372">
    <property type="entry name" value="Exo_endo_phos"/>
    <property type="match status" value="1"/>
</dbReference>
<accession>A0A839V952</accession>